<dbReference type="EMBL" id="MU825396">
    <property type="protein sequence ID" value="KAJ7394927.1"/>
    <property type="molecule type" value="Genomic_DNA"/>
</dbReference>
<reference evidence="1" key="1">
    <citation type="submission" date="2023-01" db="EMBL/GenBank/DDBJ databases">
        <title>Genome assembly of the deep-sea coral Lophelia pertusa.</title>
        <authorList>
            <person name="Herrera S."/>
            <person name="Cordes E."/>
        </authorList>
    </citation>
    <scope>NUCLEOTIDE SEQUENCE</scope>
    <source>
        <strain evidence="1">USNM1676648</strain>
        <tissue evidence="1">Polyp</tissue>
    </source>
</reference>
<gene>
    <name evidence="1" type="ORF">OS493_000764</name>
</gene>
<sequence length="349" mass="39273">MAKLEIQQFEARPNWVHCNATLKESLTALERQLSDSKKLPQWIDVKIPWSKADRKAKGVPLTLWSNPLNPELCPVTALFVWLMITVLEGQQLDGLHAAEQMTVLLKGQEDGDERLHEVGDFSKIFCRARSNFDKIMANFEPDIPAVFEDSGDEGSFEGFEGIDRDGYNSDVDFVGLEDDGGGPAPGGTTDDEEEEARWTDHLSDFQVPAFQAPTGLNFNLPDNPSPLDYFRLGRGLGKMRQLKFRTNLAKQLIGGFSCSVSAAQSSKRRKIDAFALEPGNAGKHFIDKIKGRKKECVQCKRIGFYGSFWLLKSNSFELYTQDARAEMIKEQHDGHPVSDHGMWMFKPLR</sequence>
<evidence type="ECO:0000313" key="1">
    <source>
        <dbReference type="EMBL" id="KAJ7394927.1"/>
    </source>
</evidence>
<protein>
    <submittedName>
        <fullName evidence="1">Uncharacterized protein</fullName>
    </submittedName>
</protein>
<accession>A0A9X0A7U6</accession>
<dbReference type="AlphaFoldDB" id="A0A9X0A7U6"/>
<dbReference type="OrthoDB" id="5948354at2759"/>
<proteinExistence type="predicted"/>
<comment type="caution">
    <text evidence="1">The sequence shown here is derived from an EMBL/GenBank/DDBJ whole genome shotgun (WGS) entry which is preliminary data.</text>
</comment>
<organism evidence="1 2">
    <name type="scientific">Desmophyllum pertusum</name>
    <dbReference type="NCBI Taxonomy" id="174260"/>
    <lineage>
        <taxon>Eukaryota</taxon>
        <taxon>Metazoa</taxon>
        <taxon>Cnidaria</taxon>
        <taxon>Anthozoa</taxon>
        <taxon>Hexacorallia</taxon>
        <taxon>Scleractinia</taxon>
        <taxon>Caryophylliina</taxon>
        <taxon>Caryophylliidae</taxon>
        <taxon>Desmophyllum</taxon>
    </lineage>
</organism>
<evidence type="ECO:0000313" key="2">
    <source>
        <dbReference type="Proteomes" id="UP001163046"/>
    </source>
</evidence>
<keyword evidence="2" id="KW-1185">Reference proteome</keyword>
<dbReference type="Proteomes" id="UP001163046">
    <property type="component" value="Unassembled WGS sequence"/>
</dbReference>
<name>A0A9X0A7U6_9CNID</name>